<dbReference type="AlphaFoldDB" id="A0A6A6WQP0"/>
<gene>
    <name evidence="3" type="ORF">K505DRAFT_399475</name>
</gene>
<dbReference type="EMBL" id="MU002499">
    <property type="protein sequence ID" value="KAF2786283.1"/>
    <property type="molecule type" value="Genomic_DNA"/>
</dbReference>
<proteinExistence type="predicted"/>
<dbReference type="PANTHER" id="PTHR38790">
    <property type="entry name" value="2EXR DOMAIN-CONTAINING PROTEIN-RELATED"/>
    <property type="match status" value="1"/>
</dbReference>
<feature type="domain" description="DUF7730" evidence="2">
    <location>
        <begin position="77"/>
        <end position="259"/>
    </location>
</feature>
<evidence type="ECO:0000313" key="4">
    <source>
        <dbReference type="Proteomes" id="UP000799757"/>
    </source>
</evidence>
<evidence type="ECO:0000256" key="1">
    <source>
        <dbReference type="SAM" id="MobiDB-lite"/>
    </source>
</evidence>
<keyword evidence="4" id="KW-1185">Reference proteome</keyword>
<evidence type="ECO:0000313" key="3">
    <source>
        <dbReference type="EMBL" id="KAF2786283.1"/>
    </source>
</evidence>
<dbReference type="InterPro" id="IPR056632">
    <property type="entry name" value="DUF7730"/>
</dbReference>
<dbReference type="Pfam" id="PF24864">
    <property type="entry name" value="DUF7730"/>
    <property type="match status" value="1"/>
</dbReference>
<name>A0A6A6WQP0_9PLEO</name>
<dbReference type="OrthoDB" id="4757095at2759"/>
<dbReference type="Proteomes" id="UP000799757">
    <property type="component" value="Unassembled WGS sequence"/>
</dbReference>
<sequence length="323" mass="36565">MPAASARPGPNGSRTARQLRTRAIAIYLKNRANPLPPQRKRALTPSAEETHPPQAYKRLRSNLGHYYTIPQTTPSAGPLFDRLPAELRVKIWEHAVGDQDFHIDRDDKDMGHRVCDAEDRRCRDCDVNQIPKQLFAVSTRKRSNKSLLPLALACKKIYAEAVHVLYTKNTFHFTNVWTFAFFRNSILPKHYASIRSVNLRFRFESRQLSYDDAAALTPPSAPVWPTSHMSWAATCRALHAMTGLRRLRIRIVMRSRRYTPDSDPLRVTLVPAFDGLKGLWLDEFTVAVPKGPLYFAVSTQALEAELSAAGHSCAVVAEAVRFY</sequence>
<protein>
    <recommendedName>
        <fullName evidence="2">DUF7730 domain-containing protein</fullName>
    </recommendedName>
</protein>
<evidence type="ECO:0000259" key="2">
    <source>
        <dbReference type="Pfam" id="PF24864"/>
    </source>
</evidence>
<reference evidence="3" key="1">
    <citation type="journal article" date="2020" name="Stud. Mycol.">
        <title>101 Dothideomycetes genomes: a test case for predicting lifestyles and emergence of pathogens.</title>
        <authorList>
            <person name="Haridas S."/>
            <person name="Albert R."/>
            <person name="Binder M."/>
            <person name="Bloem J."/>
            <person name="Labutti K."/>
            <person name="Salamov A."/>
            <person name="Andreopoulos B."/>
            <person name="Baker S."/>
            <person name="Barry K."/>
            <person name="Bills G."/>
            <person name="Bluhm B."/>
            <person name="Cannon C."/>
            <person name="Castanera R."/>
            <person name="Culley D."/>
            <person name="Daum C."/>
            <person name="Ezra D."/>
            <person name="Gonzalez J."/>
            <person name="Henrissat B."/>
            <person name="Kuo A."/>
            <person name="Liang C."/>
            <person name="Lipzen A."/>
            <person name="Lutzoni F."/>
            <person name="Magnuson J."/>
            <person name="Mondo S."/>
            <person name="Nolan M."/>
            <person name="Ohm R."/>
            <person name="Pangilinan J."/>
            <person name="Park H.-J."/>
            <person name="Ramirez L."/>
            <person name="Alfaro M."/>
            <person name="Sun H."/>
            <person name="Tritt A."/>
            <person name="Yoshinaga Y."/>
            <person name="Zwiers L.-H."/>
            <person name="Turgeon B."/>
            <person name="Goodwin S."/>
            <person name="Spatafora J."/>
            <person name="Crous P."/>
            <person name="Grigoriev I."/>
        </authorList>
    </citation>
    <scope>NUCLEOTIDE SEQUENCE</scope>
    <source>
        <strain evidence="3">CBS 109.77</strain>
    </source>
</reference>
<organism evidence="3 4">
    <name type="scientific">Melanomma pulvis-pyrius CBS 109.77</name>
    <dbReference type="NCBI Taxonomy" id="1314802"/>
    <lineage>
        <taxon>Eukaryota</taxon>
        <taxon>Fungi</taxon>
        <taxon>Dikarya</taxon>
        <taxon>Ascomycota</taxon>
        <taxon>Pezizomycotina</taxon>
        <taxon>Dothideomycetes</taxon>
        <taxon>Pleosporomycetidae</taxon>
        <taxon>Pleosporales</taxon>
        <taxon>Melanommataceae</taxon>
        <taxon>Melanomma</taxon>
    </lineage>
</organism>
<feature type="region of interest" description="Disordered" evidence="1">
    <location>
        <begin position="32"/>
        <end position="52"/>
    </location>
</feature>
<accession>A0A6A6WQP0</accession>